<dbReference type="InterPro" id="IPR050270">
    <property type="entry name" value="DegV_domain_contain"/>
</dbReference>
<dbReference type="NCBIfam" id="TIGR00762">
    <property type="entry name" value="DegV"/>
    <property type="match status" value="1"/>
</dbReference>
<dbReference type="Pfam" id="PF02645">
    <property type="entry name" value="DegV"/>
    <property type="match status" value="1"/>
</dbReference>
<evidence type="ECO:0000313" key="3">
    <source>
        <dbReference type="Proteomes" id="UP000275394"/>
    </source>
</evidence>
<dbReference type="SUPFAM" id="SSF82549">
    <property type="entry name" value="DAK1/DegV-like"/>
    <property type="match status" value="1"/>
</dbReference>
<comment type="caution">
    <text evidence="2">The sequence shown here is derived from an EMBL/GenBank/DDBJ whole genome shotgun (WGS) entry which is preliminary data.</text>
</comment>
<accession>A0A3N2DNK8</accession>
<reference evidence="2 3" key="1">
    <citation type="submission" date="2018-11" db="EMBL/GenBank/DDBJ databases">
        <title>Genomic Encyclopedia of Type Strains, Phase IV (KMG-IV): sequencing the most valuable type-strain genomes for metagenomic binning, comparative biology and taxonomic classification.</title>
        <authorList>
            <person name="Goeker M."/>
        </authorList>
    </citation>
    <scope>NUCLEOTIDE SEQUENCE [LARGE SCALE GENOMIC DNA]</scope>
    <source>
        <strain evidence="2 3">DSM 100316</strain>
    </source>
</reference>
<name>A0A3N2DNK8_9GAMM</name>
<dbReference type="EMBL" id="RKHR01000004">
    <property type="protein sequence ID" value="ROS01272.1"/>
    <property type="molecule type" value="Genomic_DNA"/>
</dbReference>
<organism evidence="2 3">
    <name type="scientific">Sinobacterium caligoides</name>
    <dbReference type="NCBI Taxonomy" id="933926"/>
    <lineage>
        <taxon>Bacteria</taxon>
        <taxon>Pseudomonadati</taxon>
        <taxon>Pseudomonadota</taxon>
        <taxon>Gammaproteobacteria</taxon>
        <taxon>Cellvibrionales</taxon>
        <taxon>Spongiibacteraceae</taxon>
        <taxon>Sinobacterium</taxon>
    </lineage>
</organism>
<dbReference type="InterPro" id="IPR043168">
    <property type="entry name" value="DegV_C"/>
</dbReference>
<evidence type="ECO:0000256" key="1">
    <source>
        <dbReference type="ARBA" id="ARBA00023121"/>
    </source>
</evidence>
<dbReference type="Gene3D" id="3.40.50.10170">
    <property type="match status" value="1"/>
</dbReference>
<proteinExistence type="predicted"/>
<keyword evidence="3" id="KW-1185">Reference proteome</keyword>
<dbReference type="OrthoDB" id="6190387at2"/>
<dbReference type="Gene3D" id="3.30.1180.10">
    <property type="match status" value="1"/>
</dbReference>
<dbReference type="PROSITE" id="PS51482">
    <property type="entry name" value="DEGV"/>
    <property type="match status" value="1"/>
</dbReference>
<evidence type="ECO:0000313" key="2">
    <source>
        <dbReference type="EMBL" id="ROS01272.1"/>
    </source>
</evidence>
<dbReference type="InterPro" id="IPR003797">
    <property type="entry name" value="DegV"/>
</dbReference>
<protein>
    <submittedName>
        <fullName evidence="2">DegV family protein with EDD domain</fullName>
    </submittedName>
</protein>
<keyword evidence="1" id="KW-0446">Lipid-binding</keyword>
<dbReference type="PANTHER" id="PTHR33434">
    <property type="entry name" value="DEGV DOMAIN-CONTAINING PROTEIN DR_1986-RELATED"/>
    <property type="match status" value="1"/>
</dbReference>
<gene>
    <name evidence="2" type="ORF">EDC56_1701</name>
</gene>
<dbReference type="Proteomes" id="UP000275394">
    <property type="component" value="Unassembled WGS sequence"/>
</dbReference>
<sequence>MSTALLVDASCDLPLDYIESNNIHILPITIRIDDKDYLDEKDPESLAYFYSQGLLSRERKAASTPFSSEQTSDYVLDKLVNSHEFALCISVTRLRSPIYDFMNDAARRVMNEYHNHLERPGHFAMRVVNSANMFTGQGLLAVYAVELLKKGLSKSELRKNVEDFKQYITAYLVPSDIYYIRARALEKGEKSVSLGAALAGKMLDIHPVLCCRNDETFPVAKKRGHEAALQAMFEAVAGQVKEGLKFPFVVVSVAGELATLENYPGYKLVVEACEKHQVTLISCVSSLTGGVNMGPGSINISFAAESHPLAK</sequence>
<dbReference type="RefSeq" id="WP_123712082.1">
    <property type="nucleotide sequence ID" value="NZ_RKHR01000004.1"/>
</dbReference>
<dbReference type="AlphaFoldDB" id="A0A3N2DNK8"/>
<dbReference type="GO" id="GO:0008289">
    <property type="term" value="F:lipid binding"/>
    <property type="evidence" value="ECO:0007669"/>
    <property type="project" value="UniProtKB-KW"/>
</dbReference>
<dbReference type="PANTHER" id="PTHR33434:SF2">
    <property type="entry name" value="FATTY ACID-BINDING PROTEIN TM_1468"/>
    <property type="match status" value="1"/>
</dbReference>